<dbReference type="Pfam" id="PF02464">
    <property type="entry name" value="CinA"/>
    <property type="match status" value="1"/>
</dbReference>
<dbReference type="PIRSF" id="PIRSF006728">
    <property type="entry name" value="CinA"/>
    <property type="match status" value="1"/>
</dbReference>
<dbReference type="PANTHER" id="PTHR13939:SF0">
    <property type="entry name" value="NMN AMIDOHYDROLASE-LIKE PROTEIN YFAY"/>
    <property type="match status" value="1"/>
</dbReference>
<comment type="similarity">
    <text evidence="1">Belongs to the CinA family.</text>
</comment>
<dbReference type="Proteomes" id="UP000316238">
    <property type="component" value="Unassembled WGS sequence"/>
</dbReference>
<gene>
    <name evidence="3" type="ORF">CDV28_102104</name>
</gene>
<evidence type="ECO:0000259" key="2">
    <source>
        <dbReference type="SMART" id="SM00852"/>
    </source>
</evidence>
<dbReference type="HAMAP" id="MF_00226_B">
    <property type="entry name" value="CinA_B"/>
    <property type="match status" value="1"/>
</dbReference>
<reference evidence="3" key="1">
    <citation type="submission" date="2017-07" db="EMBL/GenBank/DDBJ databases">
        <title>The cable genome - Insights into the physiology and evolution of filamentous bacteria capable of sulfide oxidation via long distance electron transfer.</title>
        <authorList>
            <person name="Thorup C."/>
            <person name="Bjerg J.T."/>
            <person name="Schreiber L."/>
            <person name="Nielsen L.P."/>
            <person name="Kjeldsen K.U."/>
            <person name="Boesen T."/>
            <person name="Boggild A."/>
            <person name="Meysman F."/>
            <person name="Geelhoed J."/>
            <person name="Schramm A."/>
        </authorList>
    </citation>
    <scope>NUCLEOTIDE SEQUENCE [LARGE SCALE GENOMIC DNA]</scope>
    <source>
        <strain evidence="3">GS</strain>
    </source>
</reference>
<dbReference type="GO" id="GO:0016787">
    <property type="term" value="F:hydrolase activity"/>
    <property type="evidence" value="ECO:0007669"/>
    <property type="project" value="UniProtKB-KW"/>
</dbReference>
<evidence type="ECO:0000313" key="4">
    <source>
        <dbReference type="Proteomes" id="UP000316238"/>
    </source>
</evidence>
<dbReference type="Pfam" id="PF00994">
    <property type="entry name" value="MoCF_biosynth"/>
    <property type="match status" value="1"/>
</dbReference>
<dbReference type="InterPro" id="IPR036653">
    <property type="entry name" value="CinA-like_C"/>
</dbReference>
<keyword evidence="3" id="KW-0378">Hydrolase</keyword>
<dbReference type="Gene3D" id="3.90.950.20">
    <property type="entry name" value="CinA-like"/>
    <property type="match status" value="1"/>
</dbReference>
<evidence type="ECO:0000256" key="1">
    <source>
        <dbReference type="HAMAP-Rule" id="MF_00226"/>
    </source>
</evidence>
<dbReference type="AlphaFoldDB" id="A0A521G4N2"/>
<sequence>MIGEIIAVGDELTTGRIINTTSAFAARQLFLAGHTVAAMHTIGDTPKLIGEVLKRAVGRADFVLVTGGLGATTDDLTNEATAEALERPATLHPEILEKIHARPWGDVRALEKLAWLPQGAEVLNAEARMAGHLLVHETVPVFFLPGVPMQAEKLLTEIVLPRLNDWCGGSHSAVRTRLYRTIGLSECEINQWLLTLEQEAQITIGYYPVGGEVQVSLTVAASSEAAADNLFNAADQRIRLILGEYLYGTDQETLAQIVGQLLWENKLLLATAESCTGGLIGAKITAVPGSLAWFAGGVVAYSNQLKEKLLNVDAELLRKHGAVSEPVAEAMATGLAARTGAEIAVSVTGIAGPDGGTVDKPVGTVYIGVFYQGAARAKLHHFCGSRNEIQEMTAMMALDTVRRVVLKTSKERE</sequence>
<dbReference type="InterPro" id="IPR041424">
    <property type="entry name" value="CinA_KH"/>
</dbReference>
<dbReference type="NCBIfam" id="TIGR00199">
    <property type="entry name" value="PncC_domain"/>
    <property type="match status" value="1"/>
</dbReference>
<dbReference type="PANTHER" id="PTHR13939">
    <property type="entry name" value="NICOTINAMIDE-NUCLEOTIDE AMIDOHYDROLASE PNCC"/>
    <property type="match status" value="1"/>
</dbReference>
<dbReference type="NCBIfam" id="TIGR00200">
    <property type="entry name" value="cinA_nterm"/>
    <property type="match status" value="1"/>
</dbReference>
<proteinExistence type="inferred from homology"/>
<evidence type="ECO:0000313" key="3">
    <source>
        <dbReference type="EMBL" id="TAA75982.1"/>
    </source>
</evidence>
<organism evidence="3 4">
    <name type="scientific">Candidatus Electronema aureum</name>
    <dbReference type="NCBI Taxonomy" id="2005002"/>
    <lineage>
        <taxon>Bacteria</taxon>
        <taxon>Pseudomonadati</taxon>
        <taxon>Thermodesulfobacteriota</taxon>
        <taxon>Desulfobulbia</taxon>
        <taxon>Desulfobulbales</taxon>
        <taxon>Desulfobulbaceae</taxon>
        <taxon>Candidatus Electronema</taxon>
    </lineage>
</organism>
<dbReference type="Gene3D" id="3.40.980.10">
    <property type="entry name" value="MoaB/Mog-like domain"/>
    <property type="match status" value="1"/>
</dbReference>
<feature type="domain" description="MoaB/Mog" evidence="2">
    <location>
        <begin position="4"/>
        <end position="165"/>
    </location>
</feature>
<protein>
    <recommendedName>
        <fullName evidence="1">CinA-like protein</fullName>
    </recommendedName>
</protein>
<dbReference type="InterPro" id="IPR008136">
    <property type="entry name" value="CinA_C"/>
</dbReference>
<dbReference type="Gene3D" id="3.30.70.2860">
    <property type="match status" value="1"/>
</dbReference>
<dbReference type="Pfam" id="PF18146">
    <property type="entry name" value="CinA_KH"/>
    <property type="match status" value="1"/>
</dbReference>
<dbReference type="InterPro" id="IPR050101">
    <property type="entry name" value="CinA"/>
</dbReference>
<dbReference type="SMART" id="SM00852">
    <property type="entry name" value="MoCF_biosynth"/>
    <property type="match status" value="1"/>
</dbReference>
<dbReference type="EMBL" id="NQJD01000002">
    <property type="protein sequence ID" value="TAA75982.1"/>
    <property type="molecule type" value="Genomic_DNA"/>
</dbReference>
<dbReference type="CDD" id="cd00885">
    <property type="entry name" value="cinA"/>
    <property type="match status" value="1"/>
</dbReference>
<dbReference type="InterPro" id="IPR008135">
    <property type="entry name" value="Competence-induced_CinA"/>
</dbReference>
<comment type="caution">
    <text evidence="3">The sequence shown here is derived from an EMBL/GenBank/DDBJ whole genome shotgun (WGS) entry which is preliminary data.</text>
</comment>
<dbReference type="SUPFAM" id="SSF142433">
    <property type="entry name" value="CinA-like"/>
    <property type="match status" value="1"/>
</dbReference>
<accession>A0A521G4N2</accession>
<dbReference type="SUPFAM" id="SSF53218">
    <property type="entry name" value="Molybdenum cofactor biosynthesis proteins"/>
    <property type="match status" value="1"/>
</dbReference>
<dbReference type="InterPro" id="IPR036425">
    <property type="entry name" value="MoaB/Mog-like_dom_sf"/>
</dbReference>
<keyword evidence="4" id="KW-1185">Reference proteome</keyword>
<name>A0A521G4N2_9BACT</name>
<dbReference type="InterPro" id="IPR001453">
    <property type="entry name" value="MoaB/Mog_dom"/>
</dbReference>